<protein>
    <recommendedName>
        <fullName evidence="3">Carbohydrate kinase PfkB domain-containing protein</fullName>
    </recommendedName>
</protein>
<sequence length="631" mass="69536">MKIDIQNILEKIKTVKIAVFGDLCLDAYWMMDPDGGEVSVETGLKAQAVREQKYTLGGGANIIANLAALNPAEIKAIGAVGDDMFGYEMLRQFKDININTDGIVKNDKQFNTIVFCKRYLNLQEQPRIDFGFLNELSDKTSKQLLSSIEAALMTSDAVILNQQVPGSLDSSNFISNLNVLLEKHDHKIVILDSRDYSNQIHHVILKTNEVESARLNGIDASTNDSFTAQEIIRFGESLFHKNIKPVFISRGEHGSICVDENGAVEIPGIHIVGQADPVGAGDTMVSALACCLAASFSPEEAGHFANYASVVTAQKRFQTGTASGKEIIELTKNSSFVYNPELAENIQKAHYVNGTKIEICSNEITTGRITHAVFDHDGTISILREGWETVMEPVMVKAILGNKMGAADKKLIENVRRRVLEFIDKTTGIQTILQMEGLVEMVREYNLVPKNEVMDKFGYKKSYNDALIDMVNKRVQKLKNGEVSVADYTVSGAVEFLHVFNKKGVTLYLASGTDQDDVFEEATLLGYANLFNGGIFGSIGDVKKYSKRKVIQTIIKKNDLHGDELVTFGDGPVEMKECRRAQGIAVGIASNENSGIGLNLEKRTRLIHSGAHYVIPDFSQKEALINLLIND</sequence>
<dbReference type="GO" id="GO:0005829">
    <property type="term" value="C:cytosol"/>
    <property type="evidence" value="ECO:0007669"/>
    <property type="project" value="TreeGrafter"/>
</dbReference>
<dbReference type="PANTHER" id="PTHR46969:SF1">
    <property type="entry name" value="BIFUNCTIONAL PROTEIN HLDE"/>
    <property type="match status" value="1"/>
</dbReference>
<dbReference type="InterPro" id="IPR002173">
    <property type="entry name" value="Carboh/pur_kinase_PfkB_CS"/>
</dbReference>
<dbReference type="InterPro" id="IPR029056">
    <property type="entry name" value="Ribokinase-like"/>
</dbReference>
<evidence type="ECO:0000256" key="2">
    <source>
        <dbReference type="ARBA" id="ARBA00022777"/>
    </source>
</evidence>
<dbReference type="AlphaFoldDB" id="A0A381NWT4"/>
<reference evidence="4" key="1">
    <citation type="submission" date="2018-05" db="EMBL/GenBank/DDBJ databases">
        <authorList>
            <person name="Lanie J.A."/>
            <person name="Ng W.-L."/>
            <person name="Kazmierczak K.M."/>
            <person name="Andrzejewski T.M."/>
            <person name="Davidsen T.M."/>
            <person name="Wayne K.J."/>
            <person name="Tettelin H."/>
            <person name="Glass J.I."/>
            <person name="Rusch D."/>
            <person name="Podicherti R."/>
            <person name="Tsui H.-C.T."/>
            <person name="Winkler M.E."/>
        </authorList>
    </citation>
    <scope>NUCLEOTIDE SEQUENCE</scope>
</reference>
<dbReference type="PANTHER" id="PTHR46969">
    <property type="entry name" value="BIFUNCTIONAL PROTEIN HLDE"/>
    <property type="match status" value="1"/>
</dbReference>
<dbReference type="Gene3D" id="3.40.50.1000">
    <property type="entry name" value="HAD superfamily/HAD-like"/>
    <property type="match status" value="1"/>
</dbReference>
<accession>A0A381NWT4</accession>
<dbReference type="PROSITE" id="PS00584">
    <property type="entry name" value="PFKB_KINASES_2"/>
    <property type="match status" value="1"/>
</dbReference>
<feature type="domain" description="Carbohydrate kinase PfkB" evidence="3">
    <location>
        <begin position="31"/>
        <end position="316"/>
    </location>
</feature>
<dbReference type="SUPFAM" id="SSF53613">
    <property type="entry name" value="Ribokinase-like"/>
    <property type="match status" value="1"/>
</dbReference>
<dbReference type="SUPFAM" id="SSF56784">
    <property type="entry name" value="HAD-like"/>
    <property type="match status" value="1"/>
</dbReference>
<dbReference type="GO" id="GO:0033785">
    <property type="term" value="F:heptose 7-phosphate kinase activity"/>
    <property type="evidence" value="ECO:0007669"/>
    <property type="project" value="TreeGrafter"/>
</dbReference>
<dbReference type="InterPro" id="IPR011611">
    <property type="entry name" value="PfkB_dom"/>
</dbReference>
<dbReference type="InterPro" id="IPR036412">
    <property type="entry name" value="HAD-like_sf"/>
</dbReference>
<dbReference type="EMBL" id="UINC01000613">
    <property type="protein sequence ID" value="SUZ58348.1"/>
    <property type="molecule type" value="Genomic_DNA"/>
</dbReference>
<evidence type="ECO:0000313" key="4">
    <source>
        <dbReference type="EMBL" id="SUZ58348.1"/>
    </source>
</evidence>
<dbReference type="GO" id="GO:0033786">
    <property type="term" value="F:heptose-1-phosphate adenylyltransferase activity"/>
    <property type="evidence" value="ECO:0007669"/>
    <property type="project" value="TreeGrafter"/>
</dbReference>
<dbReference type="Pfam" id="PF00294">
    <property type="entry name" value="PfkB"/>
    <property type="match status" value="1"/>
</dbReference>
<proteinExistence type="predicted"/>
<keyword evidence="1" id="KW-0808">Transferase</keyword>
<organism evidence="4">
    <name type="scientific">marine metagenome</name>
    <dbReference type="NCBI Taxonomy" id="408172"/>
    <lineage>
        <taxon>unclassified sequences</taxon>
        <taxon>metagenomes</taxon>
        <taxon>ecological metagenomes</taxon>
    </lineage>
</organism>
<evidence type="ECO:0000256" key="1">
    <source>
        <dbReference type="ARBA" id="ARBA00022679"/>
    </source>
</evidence>
<dbReference type="Pfam" id="PF00702">
    <property type="entry name" value="Hydrolase"/>
    <property type="match status" value="1"/>
</dbReference>
<dbReference type="Gene3D" id="3.40.1190.20">
    <property type="match status" value="1"/>
</dbReference>
<dbReference type="CDD" id="cd01427">
    <property type="entry name" value="HAD_like"/>
    <property type="match status" value="1"/>
</dbReference>
<dbReference type="InterPro" id="IPR023214">
    <property type="entry name" value="HAD_sf"/>
</dbReference>
<gene>
    <name evidence="4" type="ORF">METZ01_LOCUS11202</name>
</gene>
<keyword evidence="2" id="KW-0418">Kinase</keyword>
<name>A0A381NWT4_9ZZZZ</name>
<evidence type="ECO:0000259" key="3">
    <source>
        <dbReference type="Pfam" id="PF00294"/>
    </source>
</evidence>